<accession>F4X5J4</accession>
<sequence>MTVIIMMKMNARKEKGTEVGRCGAEAPMRLKVEQIENKGPVCGRGGGGKVERGKGPEEEKRGVKRWTRGLKDSERLANPNEGTIAEVCKNEIYICKSAPNPRFPPLPKTIGAKSRNIKELAVRLITFIRRDEKRCTGKRETEDPVKSSRPIPSRRGVVALHTSTANGDYRGSPRCTWRLGGKPISWEKGAGVTRPTPWRTSEPLHAHARTRARERTHAYARVEHVVTAVVGVREGRLEGKGVGVRGLTIKKGEKGRTSIGRTERA</sequence>
<evidence type="ECO:0000313" key="3">
    <source>
        <dbReference type="Proteomes" id="UP000007755"/>
    </source>
</evidence>
<protein>
    <submittedName>
        <fullName evidence="2">Uncharacterized protein</fullName>
    </submittedName>
</protein>
<dbReference type="AlphaFoldDB" id="F4X5J4"/>
<reference evidence="2" key="1">
    <citation type="submission" date="2011-02" db="EMBL/GenBank/DDBJ databases">
        <title>The genome of the leaf-cutting ant Acromyrmex echinatior suggests key adaptations to social evolution and fungus farming.</title>
        <authorList>
            <person name="Nygaard S."/>
            <person name="Zhang G."/>
        </authorList>
    </citation>
    <scope>NUCLEOTIDE SEQUENCE</scope>
</reference>
<feature type="compositionally biased region" description="Basic and acidic residues" evidence="1">
    <location>
        <begin position="49"/>
        <end position="61"/>
    </location>
</feature>
<evidence type="ECO:0000313" key="2">
    <source>
        <dbReference type="EMBL" id="EGI58284.1"/>
    </source>
</evidence>
<dbReference type="InParanoid" id="F4X5J4"/>
<gene>
    <name evidence="2" type="ORF">G5I_13628</name>
</gene>
<dbReference type="Proteomes" id="UP000007755">
    <property type="component" value="Unassembled WGS sequence"/>
</dbReference>
<organism evidence="3">
    <name type="scientific">Acromyrmex echinatior</name>
    <name type="common">Panamanian leafcutter ant</name>
    <name type="synonym">Acromyrmex octospinosus echinatior</name>
    <dbReference type="NCBI Taxonomy" id="103372"/>
    <lineage>
        <taxon>Eukaryota</taxon>
        <taxon>Metazoa</taxon>
        <taxon>Ecdysozoa</taxon>
        <taxon>Arthropoda</taxon>
        <taxon>Hexapoda</taxon>
        <taxon>Insecta</taxon>
        <taxon>Pterygota</taxon>
        <taxon>Neoptera</taxon>
        <taxon>Endopterygota</taxon>
        <taxon>Hymenoptera</taxon>
        <taxon>Apocrita</taxon>
        <taxon>Aculeata</taxon>
        <taxon>Formicoidea</taxon>
        <taxon>Formicidae</taxon>
        <taxon>Myrmicinae</taxon>
        <taxon>Acromyrmex</taxon>
    </lineage>
</organism>
<feature type="region of interest" description="Disordered" evidence="1">
    <location>
        <begin position="41"/>
        <end position="63"/>
    </location>
</feature>
<evidence type="ECO:0000256" key="1">
    <source>
        <dbReference type="SAM" id="MobiDB-lite"/>
    </source>
</evidence>
<name>F4X5J4_ACREC</name>
<keyword evidence="3" id="KW-1185">Reference proteome</keyword>
<dbReference type="EMBL" id="GL888719">
    <property type="protein sequence ID" value="EGI58284.1"/>
    <property type="molecule type" value="Genomic_DNA"/>
</dbReference>
<feature type="region of interest" description="Disordered" evidence="1">
    <location>
        <begin position="186"/>
        <end position="205"/>
    </location>
</feature>
<proteinExistence type="predicted"/>